<proteinExistence type="predicted"/>
<keyword evidence="1" id="KW-1133">Transmembrane helix</keyword>
<comment type="caution">
    <text evidence="2">The sequence shown here is derived from an EMBL/GenBank/DDBJ whole genome shotgun (WGS) entry which is preliminary data.</text>
</comment>
<dbReference type="Proteomes" id="UP000318242">
    <property type="component" value="Unassembled WGS sequence"/>
</dbReference>
<dbReference type="OrthoDB" id="5893287at2"/>
<dbReference type="AlphaFoldDB" id="A0A4Y3IMD9"/>
<evidence type="ECO:0000313" key="2">
    <source>
        <dbReference type="EMBL" id="GEA60669.1"/>
    </source>
</evidence>
<keyword evidence="1" id="KW-0472">Membrane</keyword>
<evidence type="ECO:0000313" key="3">
    <source>
        <dbReference type="Proteomes" id="UP000318242"/>
    </source>
</evidence>
<feature type="transmembrane region" description="Helical" evidence="1">
    <location>
        <begin position="6"/>
        <end position="26"/>
    </location>
</feature>
<keyword evidence="1" id="KW-0812">Transmembrane</keyword>
<dbReference type="RefSeq" id="WP_141271072.1">
    <property type="nucleotide sequence ID" value="NZ_BJLH01000007.1"/>
</dbReference>
<evidence type="ECO:0000256" key="1">
    <source>
        <dbReference type="SAM" id="Phobius"/>
    </source>
</evidence>
<name>A0A4Y3IMD9_9VIBR</name>
<organism evidence="2 3">
    <name type="scientific">Vibrio comitans NBRC 102076</name>
    <dbReference type="NCBI Taxonomy" id="1219078"/>
    <lineage>
        <taxon>Bacteria</taxon>
        <taxon>Pseudomonadati</taxon>
        <taxon>Pseudomonadota</taxon>
        <taxon>Gammaproteobacteria</taxon>
        <taxon>Vibrionales</taxon>
        <taxon>Vibrionaceae</taxon>
        <taxon>Vibrio</taxon>
    </lineage>
</organism>
<dbReference type="EMBL" id="BJLH01000007">
    <property type="protein sequence ID" value="GEA60669.1"/>
    <property type="molecule type" value="Genomic_DNA"/>
</dbReference>
<protein>
    <submittedName>
        <fullName evidence="2">Uncharacterized protein</fullName>
    </submittedName>
</protein>
<accession>A0A4Y3IMD9</accession>
<sequence length="158" mass="18339">MTFSTFYYLFFSLFIFVLSGCADHAVNRMGSESVVYEEVHSFEISFNSKGEYLDIEEFNRIVTQFELQNAVFQLHYPRKYQKQINSVYESLLSFKVDPARISLESSEKKDVVTLTVLQWKTILNNCRPLTITNAHFQSGCTVQRNITSQIVNPNKIVQ</sequence>
<gene>
    <name evidence="2" type="ORF">VCO01S_18620</name>
</gene>
<reference evidence="2 3" key="1">
    <citation type="submission" date="2019-06" db="EMBL/GenBank/DDBJ databases">
        <title>Whole genome shotgun sequence of Vibrio comitans NBRC 102076.</title>
        <authorList>
            <person name="Hosoyama A."/>
            <person name="Uohara A."/>
            <person name="Ohji S."/>
            <person name="Ichikawa N."/>
        </authorList>
    </citation>
    <scope>NUCLEOTIDE SEQUENCE [LARGE SCALE GENOMIC DNA]</scope>
    <source>
        <strain evidence="2 3">NBRC 102076</strain>
    </source>
</reference>
<keyword evidence="3" id="KW-1185">Reference proteome</keyword>